<proteinExistence type="predicted"/>
<dbReference type="InterPro" id="IPR036709">
    <property type="entry name" value="Autotransporte_beta_dom_sf"/>
</dbReference>
<keyword evidence="1" id="KW-0732">Signal</keyword>
<feature type="chain" id="PRO_5028905846" description="Outer membrane protein beta-barrel domain-containing protein" evidence="1">
    <location>
        <begin position="24"/>
        <end position="263"/>
    </location>
</feature>
<dbReference type="SUPFAM" id="SSF103515">
    <property type="entry name" value="Autotransporter"/>
    <property type="match status" value="1"/>
</dbReference>
<dbReference type="EMBL" id="CADIJO010000010">
    <property type="protein sequence ID" value="CAB3709866.1"/>
    <property type="molecule type" value="Genomic_DNA"/>
</dbReference>
<gene>
    <name evidence="2" type="ORF">LMG3458_03149</name>
</gene>
<evidence type="ECO:0000313" key="3">
    <source>
        <dbReference type="Proteomes" id="UP000494111"/>
    </source>
</evidence>
<protein>
    <recommendedName>
        <fullName evidence="4">Outer membrane protein beta-barrel domain-containing protein</fullName>
    </recommendedName>
</protein>
<organism evidence="2 3">
    <name type="scientific">Achromobacter deleyi</name>
    <dbReference type="NCBI Taxonomy" id="1353891"/>
    <lineage>
        <taxon>Bacteria</taxon>
        <taxon>Pseudomonadati</taxon>
        <taxon>Pseudomonadota</taxon>
        <taxon>Betaproteobacteria</taxon>
        <taxon>Burkholderiales</taxon>
        <taxon>Alcaligenaceae</taxon>
        <taxon>Achromobacter</taxon>
    </lineage>
</organism>
<evidence type="ECO:0000256" key="1">
    <source>
        <dbReference type="SAM" id="SignalP"/>
    </source>
</evidence>
<feature type="signal peptide" evidence="1">
    <location>
        <begin position="1"/>
        <end position="23"/>
    </location>
</feature>
<dbReference type="AlphaFoldDB" id="A0A6S7AAD3"/>
<evidence type="ECO:0008006" key="4">
    <source>
        <dbReference type="Google" id="ProtNLM"/>
    </source>
</evidence>
<accession>A0A6S7AAD3</accession>
<sequence length="263" mass="28181">MRSFVPTLILATALSALSGAALADNPLPISPLLKDNANSGDSWSVSASPYIWAASLSGKAGQFGQPASKIDSSFSKIFSDLDLAFMGAIEARRQRVSLLGDVMYSRLSVSGKNRIGVLSKEVDITSKSFSGFLGAGYSVAESDRGHLDVVGGGRLWYASTEISLKGGRLDGKGERDSATWIDAVVGLRGRYMLDDSWFVTGWGLVGAGQARLDWDATAAFGYQFKNNFSAVLGYRALGVNYNRNGFIYNVVQQGPIMGLAYRF</sequence>
<reference evidence="2 3" key="1">
    <citation type="submission" date="2020-04" db="EMBL/GenBank/DDBJ databases">
        <authorList>
            <person name="De Canck E."/>
        </authorList>
    </citation>
    <scope>NUCLEOTIDE SEQUENCE [LARGE SCALE GENOMIC DNA]</scope>
    <source>
        <strain evidence="2 3">LMG 3458</strain>
    </source>
</reference>
<dbReference type="Proteomes" id="UP000494111">
    <property type="component" value="Unassembled WGS sequence"/>
</dbReference>
<evidence type="ECO:0000313" key="2">
    <source>
        <dbReference type="EMBL" id="CAB3709866.1"/>
    </source>
</evidence>
<name>A0A6S7AAD3_9BURK</name>
<dbReference type="RefSeq" id="WP_025135519.1">
    <property type="nucleotide sequence ID" value="NZ_CADIJO010000010.1"/>
</dbReference>